<keyword evidence="5" id="KW-0503">Monooxygenase</keyword>
<protein>
    <recommendedName>
        <fullName evidence="8">FAD/NAD(P)-binding domain-containing protein</fullName>
    </recommendedName>
</protein>
<reference evidence="6 7" key="1">
    <citation type="journal article" date="2011" name="Nat. Biotechnol.">
        <title>Comparative genomic analysis of the thermophilic biomass-degrading fungi Myceliophthora thermophila and Thielavia terrestris.</title>
        <authorList>
            <person name="Berka R.M."/>
            <person name="Grigoriev I.V."/>
            <person name="Otillar R."/>
            <person name="Salamov A."/>
            <person name="Grimwood J."/>
            <person name="Reid I."/>
            <person name="Ishmael N."/>
            <person name="John T."/>
            <person name="Darmond C."/>
            <person name="Moisan M.-C."/>
            <person name="Henrissat B."/>
            <person name="Coutinho P.M."/>
            <person name="Lombard V."/>
            <person name="Natvig D.O."/>
            <person name="Lindquist E."/>
            <person name="Schmutz J."/>
            <person name="Lucas S."/>
            <person name="Harris P."/>
            <person name="Powlowski J."/>
            <person name="Bellemare A."/>
            <person name="Taylor D."/>
            <person name="Butler G."/>
            <person name="de Vries R.P."/>
            <person name="Allijn I.E."/>
            <person name="van den Brink J."/>
            <person name="Ushinsky S."/>
            <person name="Storms R."/>
            <person name="Powell A.J."/>
            <person name="Paulsen I.T."/>
            <person name="Elbourne L.D.H."/>
            <person name="Baker S.E."/>
            <person name="Magnuson J."/>
            <person name="LaBoissiere S."/>
            <person name="Clutterbuck A.J."/>
            <person name="Martinez D."/>
            <person name="Wogulis M."/>
            <person name="de Leon A.L."/>
            <person name="Rey M.W."/>
            <person name="Tsang A."/>
        </authorList>
    </citation>
    <scope>NUCLEOTIDE SEQUENCE [LARGE SCALE GENOMIC DNA]</scope>
    <source>
        <strain evidence="7">ATCC 42464 / BCRC 31852 / DSM 1799</strain>
    </source>
</reference>
<comment type="cofactor">
    <cofactor evidence="1">
        <name>FAD</name>
        <dbReference type="ChEBI" id="CHEBI:57692"/>
    </cofactor>
</comment>
<dbReference type="PANTHER" id="PTHR43872">
    <property type="entry name" value="MONOOXYGENASE, PUTATIVE (AFU_ORTHOLOGUE AFUA_8G02570)-RELATED"/>
    <property type="match status" value="1"/>
</dbReference>
<keyword evidence="4" id="KW-0560">Oxidoreductase</keyword>
<dbReference type="InterPro" id="IPR020946">
    <property type="entry name" value="Flavin_mOase-like"/>
</dbReference>
<dbReference type="Proteomes" id="UP000007322">
    <property type="component" value="Chromosome 4"/>
</dbReference>
<dbReference type="HOGENOM" id="CLU_032067_2_0_1"/>
<dbReference type="eggNOG" id="KOG1399">
    <property type="taxonomic scope" value="Eukaryota"/>
</dbReference>
<dbReference type="AlphaFoldDB" id="G2QGE3"/>
<dbReference type="RefSeq" id="XP_003663802.1">
    <property type="nucleotide sequence ID" value="XM_003663754.1"/>
</dbReference>
<dbReference type="PRINTS" id="PR00411">
    <property type="entry name" value="PNDRDTASEI"/>
</dbReference>
<dbReference type="Pfam" id="PF00743">
    <property type="entry name" value="FMO-like"/>
    <property type="match status" value="1"/>
</dbReference>
<dbReference type="GO" id="GO:0050660">
    <property type="term" value="F:flavin adenine dinucleotide binding"/>
    <property type="evidence" value="ECO:0007669"/>
    <property type="project" value="InterPro"/>
</dbReference>
<keyword evidence="7" id="KW-1185">Reference proteome</keyword>
<dbReference type="InterPro" id="IPR036188">
    <property type="entry name" value="FAD/NAD-bd_sf"/>
</dbReference>
<evidence type="ECO:0000256" key="1">
    <source>
        <dbReference type="ARBA" id="ARBA00001974"/>
    </source>
</evidence>
<keyword evidence="3" id="KW-0274">FAD</keyword>
<dbReference type="Gene3D" id="3.50.50.60">
    <property type="entry name" value="FAD/NAD(P)-binding domain"/>
    <property type="match status" value="2"/>
</dbReference>
<evidence type="ECO:0000256" key="5">
    <source>
        <dbReference type="ARBA" id="ARBA00023033"/>
    </source>
</evidence>
<dbReference type="VEuPathDB" id="FungiDB:MYCTH_2305979"/>
<evidence type="ECO:0000256" key="2">
    <source>
        <dbReference type="ARBA" id="ARBA00022630"/>
    </source>
</evidence>
<evidence type="ECO:0000313" key="7">
    <source>
        <dbReference type="Proteomes" id="UP000007322"/>
    </source>
</evidence>
<dbReference type="GeneID" id="11510152"/>
<dbReference type="GO" id="GO:0050661">
    <property type="term" value="F:NADP binding"/>
    <property type="evidence" value="ECO:0007669"/>
    <property type="project" value="InterPro"/>
</dbReference>
<dbReference type="InterPro" id="IPR051820">
    <property type="entry name" value="FAD-binding_MO"/>
</dbReference>
<dbReference type="KEGG" id="mtm:MYCTH_2305979"/>
<dbReference type="SUPFAM" id="SSF51905">
    <property type="entry name" value="FAD/NAD(P)-binding domain"/>
    <property type="match status" value="2"/>
</dbReference>
<dbReference type="EMBL" id="CP003005">
    <property type="protein sequence ID" value="AEO58557.1"/>
    <property type="molecule type" value="Genomic_DNA"/>
</dbReference>
<dbReference type="OrthoDB" id="66881at2759"/>
<evidence type="ECO:0008006" key="8">
    <source>
        <dbReference type="Google" id="ProtNLM"/>
    </source>
</evidence>
<gene>
    <name evidence="6" type="ORF">MYCTH_2305979</name>
</gene>
<keyword evidence="2" id="KW-0285">Flavoprotein</keyword>
<dbReference type="GO" id="GO:0004499">
    <property type="term" value="F:N,N-dimethylaniline monooxygenase activity"/>
    <property type="evidence" value="ECO:0007669"/>
    <property type="project" value="InterPro"/>
</dbReference>
<evidence type="ECO:0000256" key="4">
    <source>
        <dbReference type="ARBA" id="ARBA00023002"/>
    </source>
</evidence>
<dbReference type="PANTHER" id="PTHR43872:SF1">
    <property type="entry name" value="MONOOXYGENASE, PUTATIVE (AFU_ORTHOLOGUE AFUA_8G02570)-RELATED"/>
    <property type="match status" value="1"/>
</dbReference>
<evidence type="ECO:0000256" key="3">
    <source>
        <dbReference type="ARBA" id="ARBA00022827"/>
    </source>
</evidence>
<accession>G2QGE3</accession>
<name>G2QGE3_THET4</name>
<evidence type="ECO:0000313" key="6">
    <source>
        <dbReference type="EMBL" id="AEO58557.1"/>
    </source>
</evidence>
<dbReference type="OMA" id="GPWYGRV"/>
<proteinExistence type="predicted"/>
<organism evidence="6 7">
    <name type="scientific">Thermothelomyces thermophilus (strain ATCC 42464 / BCRC 31852 / DSM 1799)</name>
    <name type="common">Sporotrichum thermophile</name>
    <dbReference type="NCBI Taxonomy" id="573729"/>
    <lineage>
        <taxon>Eukaryota</taxon>
        <taxon>Fungi</taxon>
        <taxon>Dikarya</taxon>
        <taxon>Ascomycota</taxon>
        <taxon>Pezizomycotina</taxon>
        <taxon>Sordariomycetes</taxon>
        <taxon>Sordariomycetidae</taxon>
        <taxon>Sordariales</taxon>
        <taxon>Chaetomiaceae</taxon>
        <taxon>Thermothelomyces</taxon>
    </lineage>
</organism>
<dbReference type="InParanoid" id="G2QGE3"/>
<sequence>MEPELVDIVIVGAGLSGINAAYRVQTLLPHHSYAILEARAEIGGTWAFWKYPGIRTDSSMGLFGFPWRPWPHEVSMAPGPAIKSYMEECAAAEGIDKKIRLGHRVIAMAWSSDEQCWTLQVEVRHGDGDGGGGGSNNSGAGEKKVIKAWWVIGASGYYSYERPLPAVIPGIERFGGQVVHPQFWDESVDYAGKKVVIIGSGATAVTLLPNLAKTAASVTMLQRTPSYVFGLPGEDKMVSRLARFMPLSWAQTLHWWRSMLLETVFTWLLTTFPNWGRRFITQEMRKQLPAHVDVDKHFNPWYNPFEQRLCFCPNNDFFKALHRPNARVVTDTIETVTETGIRLRSGGAELEADMIVTATGLYFELLSGVDVTVDGESVTASLGRRYIWNGTMLEGVPNAGLITGYTAASWTPGADVRIRQLIKVIRHMDRTGAAAAAPYVDPRERASLPVRPAVGLSSTYMVSAHDRMPKVAGKAPWVNGANWATDVWRLFWSDVKQGMKYTFKGDKEKRV</sequence>